<gene>
    <name evidence="2" type="ORF">A3E39_00750</name>
</gene>
<accession>A0A1F7UPK8</accession>
<dbReference type="AlphaFoldDB" id="A0A1F7UPK8"/>
<reference evidence="2 3" key="1">
    <citation type="journal article" date="2016" name="Nat. Commun.">
        <title>Thousands of microbial genomes shed light on interconnected biogeochemical processes in an aquifer system.</title>
        <authorList>
            <person name="Anantharaman K."/>
            <person name="Brown C.T."/>
            <person name="Hug L.A."/>
            <person name="Sharon I."/>
            <person name="Castelle C.J."/>
            <person name="Probst A.J."/>
            <person name="Thomas B.C."/>
            <person name="Singh A."/>
            <person name="Wilkins M.J."/>
            <person name="Karaoz U."/>
            <person name="Brodie E.L."/>
            <person name="Williams K.H."/>
            <person name="Hubbard S.S."/>
            <person name="Banfield J.F."/>
        </authorList>
    </citation>
    <scope>NUCLEOTIDE SEQUENCE [LARGE SCALE GENOMIC DNA]</scope>
</reference>
<evidence type="ECO:0000313" key="3">
    <source>
        <dbReference type="Proteomes" id="UP000176603"/>
    </source>
</evidence>
<dbReference type="EMBL" id="MGEH01000004">
    <property type="protein sequence ID" value="OGL79637.1"/>
    <property type="molecule type" value="Genomic_DNA"/>
</dbReference>
<evidence type="ECO:0000313" key="2">
    <source>
        <dbReference type="EMBL" id="OGL79637.1"/>
    </source>
</evidence>
<sequence>MKKKSKKSVRLYDLRKDNFPDKRGDDFRSLQVFTCWVCGAVTNRVVMGGYPGYGVRVICPNSSECWHHELEQKVSWLEHPHPKAYTDALRQEIEGFKVEHQSLVQSDIEGDPDHSLKGQVTNNEVVPSRVELHPLILKEKKGATSCVTERQRVGTAGKSQRADTTSGRLLWRSRTGSKRRRKRKRSGRGDGKPPERKRELLSLSTPSPLGYAQGWDGVLIIPDGLDFLDRRASARGSVGYSLACWPGLRLSR</sequence>
<evidence type="ECO:0000256" key="1">
    <source>
        <dbReference type="SAM" id="MobiDB-lite"/>
    </source>
</evidence>
<organism evidence="2 3">
    <name type="scientific">Candidatus Uhrbacteria bacterium RIFCSPHIGHO2_12_FULL_60_25</name>
    <dbReference type="NCBI Taxonomy" id="1802399"/>
    <lineage>
        <taxon>Bacteria</taxon>
        <taxon>Candidatus Uhriibacteriota</taxon>
    </lineage>
</organism>
<feature type="region of interest" description="Disordered" evidence="1">
    <location>
        <begin position="146"/>
        <end position="205"/>
    </location>
</feature>
<comment type="caution">
    <text evidence="2">The sequence shown here is derived from an EMBL/GenBank/DDBJ whole genome shotgun (WGS) entry which is preliminary data.</text>
</comment>
<feature type="compositionally biased region" description="Basic and acidic residues" evidence="1">
    <location>
        <begin position="187"/>
        <end position="200"/>
    </location>
</feature>
<protein>
    <submittedName>
        <fullName evidence="2">Uncharacterized protein</fullName>
    </submittedName>
</protein>
<name>A0A1F7UPK8_9BACT</name>
<proteinExistence type="predicted"/>
<dbReference type="Proteomes" id="UP000176603">
    <property type="component" value="Unassembled WGS sequence"/>
</dbReference>
<feature type="compositionally biased region" description="Basic residues" evidence="1">
    <location>
        <begin position="175"/>
        <end position="186"/>
    </location>
</feature>